<feature type="transmembrane region" description="Helical" evidence="6">
    <location>
        <begin position="40"/>
        <end position="57"/>
    </location>
</feature>
<dbReference type="PANTHER" id="PTHR42920:SF5">
    <property type="entry name" value="EAMA DOMAIN-CONTAINING PROTEIN"/>
    <property type="match status" value="1"/>
</dbReference>
<evidence type="ECO:0000259" key="7">
    <source>
        <dbReference type="Pfam" id="PF00892"/>
    </source>
</evidence>
<dbReference type="OrthoDB" id="7743310at2"/>
<sequence length="297" mass="31492">MTIRTPWLGILCGLLTAVIWGVQAVVSRHAMLTGLTPADVTILRFVTAAAVLLPWALRHMRPFPVGALGWRRAWVMALLVGPLYSLLLVGGTYFAPALHNSIISPGLIPVFTALLVYLVTGERAGRMRLIGLGIIVAGIAIFSRDALAMASSRPDAWIGDLLFVLVAFLWSIFGLLARRWGASSLEITATSCLLAVPLLAVIALALPVNMTRVPFAELLLQAFYQGVLVGVVALYLYARTVATLGAARTTLFLPLVPIVTAAASALLLAESPSPTELVGMAVVVMGMLVAFRSPSVG</sequence>
<evidence type="ECO:0000256" key="5">
    <source>
        <dbReference type="ARBA" id="ARBA00023136"/>
    </source>
</evidence>
<proteinExistence type="predicted"/>
<dbReference type="InterPro" id="IPR037185">
    <property type="entry name" value="EmrE-like"/>
</dbReference>
<dbReference type="SUPFAM" id="SSF103481">
    <property type="entry name" value="Multidrug resistance efflux transporter EmrE"/>
    <property type="match status" value="2"/>
</dbReference>
<evidence type="ECO:0000256" key="3">
    <source>
        <dbReference type="ARBA" id="ARBA00022692"/>
    </source>
</evidence>
<dbReference type="AlphaFoldDB" id="A0A0Q3L203"/>
<keyword evidence="2" id="KW-1003">Cell membrane</keyword>
<name>A0A0Q3L203_9HYPH</name>
<evidence type="ECO:0000313" key="11">
    <source>
        <dbReference type="Proteomes" id="UP000190130"/>
    </source>
</evidence>
<feature type="transmembrane region" description="Helical" evidence="6">
    <location>
        <begin position="129"/>
        <end position="150"/>
    </location>
</feature>
<evidence type="ECO:0000256" key="4">
    <source>
        <dbReference type="ARBA" id="ARBA00022989"/>
    </source>
</evidence>
<reference evidence="8 10" key="1">
    <citation type="submission" date="2015-10" db="EMBL/GenBank/DDBJ databases">
        <title>Draft genome of Bosea thiooxidans.</title>
        <authorList>
            <person name="Wang X."/>
        </authorList>
    </citation>
    <scope>NUCLEOTIDE SEQUENCE [LARGE SCALE GENOMIC DNA]</scope>
    <source>
        <strain evidence="8 10">CGMCC 9174</strain>
    </source>
</reference>
<accession>A0A0Q3L203</accession>
<feature type="transmembrane region" description="Helical" evidence="6">
    <location>
        <begin position="250"/>
        <end position="269"/>
    </location>
</feature>
<dbReference type="RefSeq" id="WP_055727917.1">
    <property type="nucleotide sequence ID" value="NZ_FUYX01000013.1"/>
</dbReference>
<keyword evidence="3 6" id="KW-0812">Transmembrane</keyword>
<feature type="transmembrane region" description="Helical" evidence="6">
    <location>
        <begin position="73"/>
        <end position="96"/>
    </location>
</feature>
<dbReference type="Proteomes" id="UP000190130">
    <property type="component" value="Unassembled WGS sequence"/>
</dbReference>
<gene>
    <name evidence="8" type="ORF">ARD30_12485</name>
    <name evidence="9" type="ORF">SAMN05660750_04094</name>
</gene>
<feature type="transmembrane region" description="Helical" evidence="6">
    <location>
        <begin position="102"/>
        <end position="120"/>
    </location>
</feature>
<dbReference type="PANTHER" id="PTHR42920">
    <property type="entry name" value="OS03G0707200 PROTEIN-RELATED"/>
    <property type="match status" value="1"/>
</dbReference>
<protein>
    <submittedName>
        <fullName evidence="9">EamA-like transporter family protein</fullName>
    </submittedName>
</protein>
<feature type="domain" description="EamA" evidence="7">
    <location>
        <begin position="8"/>
        <end position="143"/>
    </location>
</feature>
<dbReference type="Pfam" id="PF00892">
    <property type="entry name" value="EamA"/>
    <property type="match status" value="2"/>
</dbReference>
<keyword evidence="4 6" id="KW-1133">Transmembrane helix</keyword>
<feature type="transmembrane region" description="Helical" evidence="6">
    <location>
        <begin position="275"/>
        <end position="291"/>
    </location>
</feature>
<evidence type="ECO:0000256" key="6">
    <source>
        <dbReference type="SAM" id="Phobius"/>
    </source>
</evidence>
<dbReference type="InterPro" id="IPR051258">
    <property type="entry name" value="Diverse_Substrate_Transporter"/>
</dbReference>
<comment type="subcellular location">
    <subcellularLocation>
        <location evidence="1">Cell membrane</location>
        <topology evidence="1">Multi-pass membrane protein</topology>
    </subcellularLocation>
</comment>
<feature type="transmembrane region" description="Helical" evidence="6">
    <location>
        <begin position="218"/>
        <end position="238"/>
    </location>
</feature>
<evidence type="ECO:0000313" key="10">
    <source>
        <dbReference type="Proteomes" id="UP000051562"/>
    </source>
</evidence>
<evidence type="ECO:0000256" key="2">
    <source>
        <dbReference type="ARBA" id="ARBA00022475"/>
    </source>
</evidence>
<evidence type="ECO:0000313" key="8">
    <source>
        <dbReference type="EMBL" id="KQK30756.1"/>
    </source>
</evidence>
<feature type="domain" description="EamA" evidence="7">
    <location>
        <begin position="158"/>
        <end position="291"/>
    </location>
</feature>
<dbReference type="EMBL" id="FUYX01000013">
    <property type="protein sequence ID" value="SKC08195.1"/>
    <property type="molecule type" value="Genomic_DNA"/>
</dbReference>
<dbReference type="InterPro" id="IPR000620">
    <property type="entry name" value="EamA_dom"/>
</dbReference>
<keyword evidence="5 6" id="KW-0472">Membrane</keyword>
<dbReference type="EMBL" id="LMAR01000033">
    <property type="protein sequence ID" value="KQK30756.1"/>
    <property type="molecule type" value="Genomic_DNA"/>
</dbReference>
<reference evidence="9 11" key="2">
    <citation type="submission" date="2017-02" db="EMBL/GenBank/DDBJ databases">
        <authorList>
            <person name="Peterson S.W."/>
        </authorList>
    </citation>
    <scope>NUCLEOTIDE SEQUENCE [LARGE SCALE GENOMIC DNA]</scope>
    <source>
        <strain evidence="9 11">DSM 9653</strain>
    </source>
</reference>
<evidence type="ECO:0000256" key="1">
    <source>
        <dbReference type="ARBA" id="ARBA00004651"/>
    </source>
</evidence>
<organism evidence="8 10">
    <name type="scientific">Bosea thiooxidans</name>
    <dbReference type="NCBI Taxonomy" id="53254"/>
    <lineage>
        <taxon>Bacteria</taxon>
        <taxon>Pseudomonadati</taxon>
        <taxon>Pseudomonadota</taxon>
        <taxon>Alphaproteobacteria</taxon>
        <taxon>Hyphomicrobiales</taxon>
        <taxon>Boseaceae</taxon>
        <taxon>Bosea</taxon>
    </lineage>
</organism>
<dbReference type="Proteomes" id="UP000051562">
    <property type="component" value="Unassembled WGS sequence"/>
</dbReference>
<dbReference type="GO" id="GO:0005886">
    <property type="term" value="C:plasma membrane"/>
    <property type="evidence" value="ECO:0007669"/>
    <property type="project" value="UniProtKB-SubCell"/>
</dbReference>
<evidence type="ECO:0000313" key="9">
    <source>
        <dbReference type="EMBL" id="SKC08195.1"/>
    </source>
</evidence>
<feature type="transmembrane region" description="Helical" evidence="6">
    <location>
        <begin position="156"/>
        <end position="176"/>
    </location>
</feature>
<feature type="transmembrane region" description="Helical" evidence="6">
    <location>
        <begin position="188"/>
        <end position="206"/>
    </location>
</feature>
<keyword evidence="10" id="KW-1185">Reference proteome</keyword>